<gene>
    <name evidence="3" type="ORF">V1479_24065</name>
</gene>
<dbReference type="Pfam" id="PF01370">
    <property type="entry name" value="Epimerase"/>
    <property type="match status" value="1"/>
</dbReference>
<feature type="compositionally biased region" description="Basic and acidic residues" evidence="1">
    <location>
        <begin position="72"/>
        <end position="82"/>
    </location>
</feature>
<organism evidence="3 4">
    <name type="scientific">Neoaquamicrobium sediminum</name>
    <dbReference type="NCBI Taxonomy" id="1849104"/>
    <lineage>
        <taxon>Bacteria</taxon>
        <taxon>Pseudomonadati</taxon>
        <taxon>Pseudomonadota</taxon>
        <taxon>Alphaproteobacteria</taxon>
        <taxon>Hyphomicrobiales</taxon>
        <taxon>Phyllobacteriaceae</taxon>
        <taxon>Neoaquamicrobium</taxon>
    </lineage>
</organism>
<evidence type="ECO:0000259" key="2">
    <source>
        <dbReference type="Pfam" id="PF01370"/>
    </source>
</evidence>
<evidence type="ECO:0000256" key="1">
    <source>
        <dbReference type="SAM" id="MobiDB-lite"/>
    </source>
</evidence>
<proteinExistence type="predicted"/>
<feature type="region of interest" description="Disordered" evidence="1">
    <location>
        <begin position="57"/>
        <end position="82"/>
    </location>
</feature>
<sequence>MNIAVVVGSTGGIGRALLEALEAQGTFDEVIGLSRRTIPHVDVVDEATIVNGGAKTGHWAAQNQATGAAASGERREGVARPE</sequence>
<accession>A0ABV3X0E2</accession>
<dbReference type="InterPro" id="IPR036291">
    <property type="entry name" value="NAD(P)-bd_dom_sf"/>
</dbReference>
<feature type="non-terminal residue" evidence="3">
    <location>
        <position position="82"/>
    </location>
</feature>
<evidence type="ECO:0000313" key="3">
    <source>
        <dbReference type="EMBL" id="MEX4010398.1"/>
    </source>
</evidence>
<dbReference type="EMBL" id="JAZHFV010000012">
    <property type="protein sequence ID" value="MEX4010398.1"/>
    <property type="molecule type" value="Genomic_DNA"/>
</dbReference>
<evidence type="ECO:0000313" key="4">
    <source>
        <dbReference type="Proteomes" id="UP001559025"/>
    </source>
</evidence>
<dbReference type="Gene3D" id="3.40.50.720">
    <property type="entry name" value="NAD(P)-binding Rossmann-like Domain"/>
    <property type="match status" value="1"/>
</dbReference>
<keyword evidence="4" id="KW-1185">Reference proteome</keyword>
<dbReference type="Proteomes" id="UP001559025">
    <property type="component" value="Unassembled WGS sequence"/>
</dbReference>
<reference evidence="3 4" key="1">
    <citation type="submission" date="2024-01" db="EMBL/GenBank/DDBJ databases">
        <title>New evidence supports the origin of RcGTA from prophage.</title>
        <authorList>
            <person name="Xu Y."/>
            <person name="Liu B."/>
            <person name="Chen F."/>
        </authorList>
    </citation>
    <scope>NUCLEOTIDE SEQUENCE [LARGE SCALE GENOMIC DNA]</scope>
    <source>
        <strain evidence="3 4">CBW1107-2</strain>
    </source>
</reference>
<name>A0ABV3X0E2_9HYPH</name>
<dbReference type="RefSeq" id="WP_368805088.1">
    <property type="nucleotide sequence ID" value="NZ_JAZHFV010000012.1"/>
</dbReference>
<comment type="caution">
    <text evidence="3">The sequence shown here is derived from an EMBL/GenBank/DDBJ whole genome shotgun (WGS) entry which is preliminary data.</text>
</comment>
<protein>
    <submittedName>
        <fullName evidence="3">NAD-dependent epimerase/dehydratase family protein</fullName>
    </submittedName>
</protein>
<dbReference type="InterPro" id="IPR001509">
    <property type="entry name" value="Epimerase_deHydtase"/>
</dbReference>
<dbReference type="SUPFAM" id="SSF51735">
    <property type="entry name" value="NAD(P)-binding Rossmann-fold domains"/>
    <property type="match status" value="1"/>
</dbReference>
<feature type="compositionally biased region" description="Low complexity" evidence="1">
    <location>
        <begin position="60"/>
        <end position="70"/>
    </location>
</feature>
<feature type="domain" description="NAD-dependent epimerase/dehydratase" evidence="2">
    <location>
        <begin position="5"/>
        <end position="39"/>
    </location>
</feature>